<dbReference type="SUPFAM" id="SSF56801">
    <property type="entry name" value="Acetyl-CoA synthetase-like"/>
    <property type="match status" value="1"/>
</dbReference>
<organism evidence="3 4">
    <name type="scientific">Janibacter indicus</name>
    <dbReference type="NCBI Taxonomy" id="857417"/>
    <lineage>
        <taxon>Bacteria</taxon>
        <taxon>Bacillati</taxon>
        <taxon>Actinomycetota</taxon>
        <taxon>Actinomycetes</taxon>
        <taxon>Micrococcales</taxon>
        <taxon>Intrasporangiaceae</taxon>
        <taxon>Janibacter</taxon>
    </lineage>
</organism>
<dbReference type="SUPFAM" id="SSF53720">
    <property type="entry name" value="ALDH-like"/>
    <property type="match status" value="1"/>
</dbReference>
<name>A0A1W2D792_9MICO</name>
<reference evidence="3 4" key="1">
    <citation type="submission" date="2017-04" db="EMBL/GenBank/DDBJ databases">
        <authorList>
            <person name="Afonso C.L."/>
            <person name="Miller P.J."/>
            <person name="Scott M.A."/>
            <person name="Spackman E."/>
            <person name="Goraichik I."/>
            <person name="Dimitrov K.M."/>
            <person name="Suarez D.L."/>
            <person name="Swayne D.E."/>
        </authorList>
    </citation>
    <scope>NUCLEOTIDE SEQUENCE [LARGE SCALE GENOMIC DNA]</scope>
    <source>
        <strain evidence="3 4">CGMCC 1.12511</strain>
    </source>
</reference>
<keyword evidence="1" id="KW-0560">Oxidoreductase</keyword>
<evidence type="ECO:0000259" key="2">
    <source>
        <dbReference type="Pfam" id="PF00171"/>
    </source>
</evidence>
<gene>
    <name evidence="3" type="ORF">SAMN06296429_11510</name>
</gene>
<sequence>MRDLCDRVPETVGSRLAAHPDVRKIGFTGSTEVGRSVQRAVAGNLTKVTLELGGKGPNIILDDADLDMAIDGSIFAFLMYSEAAVVGIPHPELGEEVAAAVTLRAGSSATEDDVHQFVRERVAPYKYPRVVWLMDELPKGPTGKILRREVRAGHTTPTVAAG</sequence>
<protein>
    <submittedName>
        <fullName evidence="3">AMP-binding enzyme C-terminal domain-containing protein</fullName>
    </submittedName>
</protein>
<dbReference type="Gene3D" id="3.40.605.10">
    <property type="entry name" value="Aldehyde Dehydrogenase, Chain A, domain 1"/>
    <property type="match status" value="1"/>
</dbReference>
<dbReference type="Proteomes" id="UP000192634">
    <property type="component" value="Unassembled WGS sequence"/>
</dbReference>
<evidence type="ECO:0000313" key="3">
    <source>
        <dbReference type="EMBL" id="SMC93245.1"/>
    </source>
</evidence>
<dbReference type="InterPro" id="IPR015590">
    <property type="entry name" value="Aldehyde_DH_dom"/>
</dbReference>
<dbReference type="Gene3D" id="3.30.300.30">
    <property type="match status" value="1"/>
</dbReference>
<feature type="domain" description="Aldehyde dehydrogenase" evidence="2">
    <location>
        <begin position="10"/>
        <end position="81"/>
    </location>
</feature>
<dbReference type="InterPro" id="IPR016162">
    <property type="entry name" value="Ald_DH_N"/>
</dbReference>
<dbReference type="EMBL" id="FWXN01000015">
    <property type="protein sequence ID" value="SMC93245.1"/>
    <property type="molecule type" value="Genomic_DNA"/>
</dbReference>
<dbReference type="InterPro" id="IPR045851">
    <property type="entry name" value="AMP-bd_C_sf"/>
</dbReference>
<proteinExistence type="predicted"/>
<evidence type="ECO:0000256" key="1">
    <source>
        <dbReference type="ARBA" id="ARBA00023002"/>
    </source>
</evidence>
<dbReference type="Pfam" id="PF00171">
    <property type="entry name" value="Aldedh"/>
    <property type="match status" value="1"/>
</dbReference>
<evidence type="ECO:0000313" key="4">
    <source>
        <dbReference type="Proteomes" id="UP000192634"/>
    </source>
</evidence>
<dbReference type="GO" id="GO:0016491">
    <property type="term" value="F:oxidoreductase activity"/>
    <property type="evidence" value="ECO:0007669"/>
    <property type="project" value="UniProtKB-KW"/>
</dbReference>
<accession>A0A1W2D792</accession>
<dbReference type="PANTHER" id="PTHR11699">
    <property type="entry name" value="ALDEHYDE DEHYDROGENASE-RELATED"/>
    <property type="match status" value="1"/>
</dbReference>
<dbReference type="InterPro" id="IPR016161">
    <property type="entry name" value="Ald_DH/histidinol_DH"/>
</dbReference>
<dbReference type="AlphaFoldDB" id="A0A1W2D792"/>